<evidence type="ECO:0000256" key="4">
    <source>
        <dbReference type="ARBA" id="ARBA00022806"/>
    </source>
</evidence>
<dbReference type="Pfam" id="PF13361">
    <property type="entry name" value="UvrD_C"/>
    <property type="match status" value="1"/>
</dbReference>
<dbReference type="GO" id="GO:0005524">
    <property type="term" value="F:ATP binding"/>
    <property type="evidence" value="ECO:0007669"/>
    <property type="project" value="UniProtKB-UniRule"/>
</dbReference>
<comment type="catalytic activity">
    <reaction evidence="8">
        <text>Couples ATP hydrolysis with the unwinding of duplex DNA by translocating in the 3'-5' direction.</text>
        <dbReference type="EC" id="5.6.2.4"/>
    </reaction>
</comment>
<dbReference type="Gene3D" id="3.40.50.300">
    <property type="entry name" value="P-loop containing nucleotide triphosphate hydrolases"/>
    <property type="match status" value="2"/>
</dbReference>
<dbReference type="Gene3D" id="1.10.486.10">
    <property type="entry name" value="PCRA, domain 4"/>
    <property type="match status" value="1"/>
</dbReference>
<dbReference type="InterPro" id="IPR000212">
    <property type="entry name" value="DNA_helicase_UvrD/REP"/>
</dbReference>
<evidence type="ECO:0000256" key="6">
    <source>
        <dbReference type="ARBA" id="ARBA00023125"/>
    </source>
</evidence>
<dbReference type="GO" id="GO:0033202">
    <property type="term" value="C:DNA helicase complex"/>
    <property type="evidence" value="ECO:0007669"/>
    <property type="project" value="TreeGrafter"/>
</dbReference>
<sequence>MRFNEAQQEAVDFYQGPCLTLAGPGSGKTAVITHRTKNLIEKYGVSPSEILVVTFTKAAAMEMKERFLSLTNQTSTTATFGTFHAVFFTVLKYAYHYRAENIIRDEQKVVFIRNLLRHFPIDYEDENECIQTLLSEISGVKNSNIPIEHYYSSNFPEHTFRDVFMNYQKMLQKNRLIDFDDMLVYTYELFSQRKDILALWQKKFRYILIDEFQDINGLQYEIIRMLAAPENNLFVVGDDDQSIYRFRQARPEIMMNFEKDYADAKRIVLNYNYRSDGNIVAAAGRLIAHNTGRFAKDIKAFHPAKEAVVCKTYRTQREENLGLIHALKEYTAAGGDWSDAAVLFRTNTQPRLLMQQLMEYNIPFRTRDNIPNIYEHWIAKDMESYLRIAHGSRRRADFLQIMNRPNRYIGRDSLEEDTVAFDVWADYYDKMEQSWIARRIDRLYHDCKMLAGMKPFAAVNYIRKGIGYDDYIKEYADQRGMNEEELLDILEQLTDMTKEFDSFDDWQEQKEKYLKELQRAMEKQRTKGEGVVLSTLHSSKGLEYDVVFLIDVNEKIMPYKKAVLDADLEEERRMFYVGMTRAKKQLYLFSVELLNNHSAEPSRFLKELQET</sequence>
<dbReference type="SUPFAM" id="SSF52540">
    <property type="entry name" value="P-loop containing nucleoside triphosphate hydrolases"/>
    <property type="match status" value="1"/>
</dbReference>
<dbReference type="RefSeq" id="WP_227709797.1">
    <property type="nucleotide sequence ID" value="NZ_JAJEQW010000003.1"/>
</dbReference>
<dbReference type="CDD" id="cd18807">
    <property type="entry name" value="SF1_C_UvrD"/>
    <property type="match status" value="1"/>
</dbReference>
<dbReference type="AlphaFoldDB" id="A0AAW4WAQ4"/>
<evidence type="ECO:0000313" key="15">
    <source>
        <dbReference type="Proteomes" id="UP001198893"/>
    </source>
</evidence>
<evidence type="ECO:0000256" key="11">
    <source>
        <dbReference type="PROSITE-ProRule" id="PRU00560"/>
    </source>
</evidence>
<dbReference type="PROSITE" id="PS51217">
    <property type="entry name" value="UVRD_HELICASE_CTER"/>
    <property type="match status" value="1"/>
</dbReference>
<evidence type="ECO:0000313" key="14">
    <source>
        <dbReference type="EMBL" id="MCC2241604.1"/>
    </source>
</evidence>
<dbReference type="InterPro" id="IPR014017">
    <property type="entry name" value="DNA_helicase_UvrD-like_C"/>
</dbReference>
<evidence type="ECO:0000256" key="1">
    <source>
        <dbReference type="ARBA" id="ARBA00009922"/>
    </source>
</evidence>
<feature type="binding site" evidence="11">
    <location>
        <begin position="22"/>
        <end position="29"/>
    </location>
    <ligand>
        <name>ATP</name>
        <dbReference type="ChEBI" id="CHEBI:30616"/>
    </ligand>
</feature>
<dbReference type="EMBL" id="JAJEQW010000003">
    <property type="protein sequence ID" value="MCC2241604.1"/>
    <property type="molecule type" value="Genomic_DNA"/>
</dbReference>
<keyword evidence="6" id="KW-0238">DNA-binding</keyword>
<proteinExistence type="inferred from homology"/>
<organism evidence="14 15">
    <name type="scientific">Roseburia amylophila</name>
    <dbReference type="NCBI Taxonomy" id="2981794"/>
    <lineage>
        <taxon>Bacteria</taxon>
        <taxon>Bacillati</taxon>
        <taxon>Bacillota</taxon>
        <taxon>Clostridia</taxon>
        <taxon>Lachnospirales</taxon>
        <taxon>Lachnospiraceae</taxon>
        <taxon>Roseburia</taxon>
    </lineage>
</organism>
<evidence type="ECO:0000256" key="5">
    <source>
        <dbReference type="ARBA" id="ARBA00022840"/>
    </source>
</evidence>
<evidence type="ECO:0000256" key="3">
    <source>
        <dbReference type="ARBA" id="ARBA00022801"/>
    </source>
</evidence>
<evidence type="ECO:0000256" key="10">
    <source>
        <dbReference type="ARBA" id="ARBA00048988"/>
    </source>
</evidence>
<dbReference type="Pfam" id="PF00580">
    <property type="entry name" value="UvrD-helicase"/>
    <property type="match status" value="1"/>
</dbReference>
<dbReference type="GO" id="GO:0000725">
    <property type="term" value="P:recombinational repair"/>
    <property type="evidence" value="ECO:0007669"/>
    <property type="project" value="TreeGrafter"/>
</dbReference>
<comment type="catalytic activity">
    <reaction evidence="10">
        <text>ATP + H2O = ADP + phosphate + H(+)</text>
        <dbReference type="Rhea" id="RHEA:13065"/>
        <dbReference type="ChEBI" id="CHEBI:15377"/>
        <dbReference type="ChEBI" id="CHEBI:15378"/>
        <dbReference type="ChEBI" id="CHEBI:30616"/>
        <dbReference type="ChEBI" id="CHEBI:43474"/>
        <dbReference type="ChEBI" id="CHEBI:456216"/>
        <dbReference type="EC" id="5.6.2.4"/>
    </reaction>
</comment>
<feature type="domain" description="UvrD-like helicase ATP-binding" evidence="12">
    <location>
        <begin position="1"/>
        <end position="276"/>
    </location>
</feature>
<dbReference type="GO" id="GO:0016787">
    <property type="term" value="F:hydrolase activity"/>
    <property type="evidence" value="ECO:0007669"/>
    <property type="project" value="UniProtKB-UniRule"/>
</dbReference>
<keyword evidence="5 11" id="KW-0067">ATP-binding</keyword>
<dbReference type="InterPro" id="IPR013986">
    <property type="entry name" value="DExx_box_DNA_helicase_dom_sf"/>
</dbReference>
<dbReference type="PANTHER" id="PTHR11070:SF2">
    <property type="entry name" value="ATP-DEPENDENT DNA HELICASE SRS2"/>
    <property type="match status" value="1"/>
</dbReference>
<dbReference type="EC" id="5.6.2.4" evidence="9"/>
<comment type="caution">
    <text evidence="14">The sequence shown here is derived from an EMBL/GenBank/DDBJ whole genome shotgun (WGS) entry which is preliminary data.</text>
</comment>
<keyword evidence="2 11" id="KW-0547">Nucleotide-binding</keyword>
<dbReference type="InterPro" id="IPR014016">
    <property type="entry name" value="UvrD-like_ATP-bd"/>
</dbReference>
<evidence type="ECO:0000256" key="9">
    <source>
        <dbReference type="ARBA" id="ARBA00034808"/>
    </source>
</evidence>
<dbReference type="GO" id="GO:0005829">
    <property type="term" value="C:cytosol"/>
    <property type="evidence" value="ECO:0007669"/>
    <property type="project" value="TreeGrafter"/>
</dbReference>
<dbReference type="PROSITE" id="PS51198">
    <property type="entry name" value="UVRD_HELICASE_ATP_BIND"/>
    <property type="match status" value="1"/>
</dbReference>
<dbReference type="PANTHER" id="PTHR11070">
    <property type="entry name" value="UVRD / RECB / PCRA DNA HELICASE FAMILY MEMBER"/>
    <property type="match status" value="1"/>
</dbReference>
<feature type="domain" description="UvrD-like helicase C-terminal" evidence="13">
    <location>
        <begin position="277"/>
        <end position="541"/>
    </location>
</feature>
<evidence type="ECO:0000259" key="12">
    <source>
        <dbReference type="PROSITE" id="PS51198"/>
    </source>
</evidence>
<keyword evidence="4 11" id="KW-0347">Helicase</keyword>
<gene>
    <name evidence="14" type="ORF">LKD47_04685</name>
</gene>
<dbReference type="InterPro" id="IPR027417">
    <property type="entry name" value="P-loop_NTPase"/>
</dbReference>
<protein>
    <recommendedName>
        <fullName evidence="9">DNA 3'-5' helicase</fullName>
        <ecNumber evidence="9">5.6.2.4</ecNumber>
    </recommendedName>
</protein>
<evidence type="ECO:0000256" key="7">
    <source>
        <dbReference type="ARBA" id="ARBA00023235"/>
    </source>
</evidence>
<evidence type="ECO:0000259" key="13">
    <source>
        <dbReference type="PROSITE" id="PS51217"/>
    </source>
</evidence>
<reference evidence="14" key="1">
    <citation type="submission" date="2021-10" db="EMBL/GenBank/DDBJ databases">
        <title>Anaerobic single-cell dispensing facilitates the cultivation of human gut bacteria.</title>
        <authorList>
            <person name="Afrizal A."/>
        </authorList>
    </citation>
    <scope>NUCLEOTIDE SEQUENCE</scope>
    <source>
        <strain evidence="14">CLA-AA-H204</strain>
    </source>
</reference>
<keyword evidence="3 11" id="KW-0378">Hydrolase</keyword>
<keyword evidence="7" id="KW-0413">Isomerase</keyword>
<evidence type="ECO:0000256" key="2">
    <source>
        <dbReference type="ARBA" id="ARBA00022741"/>
    </source>
</evidence>
<accession>A0AAW4WAQ4</accession>
<dbReference type="CDD" id="cd17932">
    <property type="entry name" value="DEXQc_UvrD"/>
    <property type="match status" value="1"/>
</dbReference>
<dbReference type="GO" id="GO:0003677">
    <property type="term" value="F:DNA binding"/>
    <property type="evidence" value="ECO:0007669"/>
    <property type="project" value="UniProtKB-KW"/>
</dbReference>
<comment type="similarity">
    <text evidence="1">Belongs to the helicase family. UvrD subfamily.</text>
</comment>
<evidence type="ECO:0000256" key="8">
    <source>
        <dbReference type="ARBA" id="ARBA00034617"/>
    </source>
</evidence>
<name>A0AAW4WAQ4_9FIRM</name>
<dbReference type="GO" id="GO:0043138">
    <property type="term" value="F:3'-5' DNA helicase activity"/>
    <property type="evidence" value="ECO:0007669"/>
    <property type="project" value="UniProtKB-EC"/>
</dbReference>
<dbReference type="Proteomes" id="UP001198893">
    <property type="component" value="Unassembled WGS sequence"/>
</dbReference>
<dbReference type="Gene3D" id="1.10.10.160">
    <property type="match status" value="1"/>
</dbReference>